<organism evidence="1">
    <name type="scientific">uncultured Thermomicrobiales bacterium</name>
    <dbReference type="NCBI Taxonomy" id="1645740"/>
    <lineage>
        <taxon>Bacteria</taxon>
        <taxon>Pseudomonadati</taxon>
        <taxon>Thermomicrobiota</taxon>
        <taxon>Thermomicrobia</taxon>
        <taxon>Thermomicrobiales</taxon>
        <taxon>environmental samples</taxon>
    </lineage>
</organism>
<reference evidence="1" key="1">
    <citation type="submission" date="2020-02" db="EMBL/GenBank/DDBJ databases">
        <authorList>
            <person name="Meier V. D."/>
        </authorList>
    </citation>
    <scope>NUCLEOTIDE SEQUENCE</scope>
    <source>
        <strain evidence="1">AVDCRST_MAG59</strain>
    </source>
</reference>
<proteinExistence type="predicted"/>
<dbReference type="EMBL" id="CADCWF010000139">
    <property type="protein sequence ID" value="CAA9556105.1"/>
    <property type="molecule type" value="Genomic_DNA"/>
</dbReference>
<protein>
    <submittedName>
        <fullName evidence="1">Uncharacterized protein</fullName>
    </submittedName>
</protein>
<dbReference type="AlphaFoldDB" id="A0A6J4URN4"/>
<name>A0A6J4URN4_9BACT</name>
<accession>A0A6J4URN4</accession>
<gene>
    <name evidence="1" type="ORF">AVDCRST_MAG59-2172</name>
</gene>
<sequence>MTGRGTGLDCRPGHLSDERLAGSLVQRLLATRAVDADPARIGRSTLLSAWLRVLPGACRVWS</sequence>
<evidence type="ECO:0000313" key="1">
    <source>
        <dbReference type="EMBL" id="CAA9556105.1"/>
    </source>
</evidence>